<comment type="caution">
    <text evidence="9">The sequence shown here is derived from an EMBL/GenBank/DDBJ whole genome shotgun (WGS) entry which is preliminary data.</text>
</comment>
<accession>A0AAE0QRZ3</accession>
<feature type="compositionally biased region" description="Polar residues" evidence="4">
    <location>
        <begin position="728"/>
        <end position="739"/>
    </location>
</feature>
<dbReference type="SMART" id="SM00326">
    <property type="entry name" value="SH3"/>
    <property type="match status" value="1"/>
</dbReference>
<organism evidence="9 10">
    <name type="scientific">Hemibagrus guttatus</name>
    <dbReference type="NCBI Taxonomy" id="175788"/>
    <lineage>
        <taxon>Eukaryota</taxon>
        <taxon>Metazoa</taxon>
        <taxon>Chordata</taxon>
        <taxon>Craniata</taxon>
        <taxon>Vertebrata</taxon>
        <taxon>Euteleostomi</taxon>
        <taxon>Actinopterygii</taxon>
        <taxon>Neopterygii</taxon>
        <taxon>Teleostei</taxon>
        <taxon>Ostariophysi</taxon>
        <taxon>Siluriformes</taxon>
        <taxon>Bagridae</taxon>
        <taxon>Hemibagrus</taxon>
    </lineage>
</organism>
<keyword evidence="1 3" id="KW-0728">SH3 domain</keyword>
<evidence type="ECO:0000256" key="4">
    <source>
        <dbReference type="SAM" id="MobiDB-lite"/>
    </source>
</evidence>
<gene>
    <name evidence="9" type="ORF">QTP70_031128</name>
</gene>
<proteinExistence type="predicted"/>
<dbReference type="SMART" id="SM00233">
    <property type="entry name" value="PH"/>
    <property type="match status" value="1"/>
</dbReference>
<feature type="domain" description="Rho-GAP" evidence="8">
    <location>
        <begin position="775"/>
        <end position="962"/>
    </location>
</feature>
<dbReference type="Pfam" id="PF00397">
    <property type="entry name" value="WW"/>
    <property type="match status" value="2"/>
</dbReference>
<dbReference type="EMBL" id="JAUCMX010000012">
    <property type="protein sequence ID" value="KAK3529406.1"/>
    <property type="molecule type" value="Genomic_DNA"/>
</dbReference>
<reference evidence="9" key="1">
    <citation type="submission" date="2023-06" db="EMBL/GenBank/DDBJ databases">
        <title>Male Hemibagrus guttatus genome.</title>
        <authorList>
            <person name="Bian C."/>
        </authorList>
    </citation>
    <scope>NUCLEOTIDE SEQUENCE</scope>
    <source>
        <strain evidence="9">Male_cb2023</strain>
        <tissue evidence="9">Muscle</tissue>
    </source>
</reference>
<dbReference type="Pfam" id="PF00169">
    <property type="entry name" value="PH"/>
    <property type="match status" value="1"/>
</dbReference>
<dbReference type="FunFam" id="2.30.29.30:FF:000100">
    <property type="entry name" value="Rho GTPase activating protein 12"/>
    <property type="match status" value="1"/>
</dbReference>
<feature type="domain" description="SH3" evidence="5">
    <location>
        <begin position="2"/>
        <end position="65"/>
    </location>
</feature>
<evidence type="ECO:0008006" key="11">
    <source>
        <dbReference type="Google" id="ProtNLM"/>
    </source>
</evidence>
<dbReference type="GO" id="GO:0005737">
    <property type="term" value="C:cytoplasm"/>
    <property type="evidence" value="ECO:0007669"/>
    <property type="project" value="TreeGrafter"/>
</dbReference>
<dbReference type="InterPro" id="IPR001849">
    <property type="entry name" value="PH_domain"/>
</dbReference>
<dbReference type="InterPro" id="IPR036028">
    <property type="entry name" value="SH3-like_dom_sf"/>
</dbReference>
<dbReference type="FunFam" id="1.10.555.10:FF:000003">
    <property type="entry name" value="Putative rho GTPase-activating protein 12"/>
    <property type="match status" value="1"/>
</dbReference>
<evidence type="ECO:0000256" key="3">
    <source>
        <dbReference type="PROSITE-ProRule" id="PRU00192"/>
    </source>
</evidence>
<sequence>MSLPQLVLVKFKYEYETREGRQVSIKPNERYVLVAKTTDHWWYVRKDEATKPFYIPAQYVTVIPSGNETTRLSGEQHGQDALNYGVQDTTHSDPVPPVPLEVTIEDQIPTFLIPSDQYQSKSFENEPWEAKTEPGIDPCNLYKEAIQMDVSQDGSTNSFPHTPTSTLQETVTEIPPNENPSPTDLNEDIQMLIRAGWDPKIWDLKEDHIYDSVTQDNKGHERNVEVDLALVSPDSTSSMSPPFSPGFPIDIPPPFSDKVEDEDVYVNLPRARERISSLSSASAWGVSEPSGLHNTFLLGSRGWEVHTDEESGKEYYYHPSTGRSTWDFPLSSSMESDLGAMDLPVSPTPSLSPACSPTDGGKWTSDWEKVLDEKTGRHYFFNPVSGQSSWDPPDGLLTPPLSGNSLQEGAPPPLPEEDYPHEEDIPPPLAPEDALSFAGSSEYSFAHMKKSLIPRACLDRSAPAGWTLNVDHDGVWIFTNNHTQEQWIKSLDDRGQTYYYQKDGSKSEWNLPELSAGLRQCTVGNGGTVGQDGLGTMRTWRNSTGSQDEKFPLNHRRNASDSDMFGSPETMPNVSNLEKAGILNKTKISENGKKVRKNWAQSWTVLHGGVLIFHKDPKSNPTGASSKTNQIVPEFTVELKGATIGWAAKEKSSKKNVLELKSRAGAEFLIQYDTESIITDWHKVITDTIRQLDMEQHHSDDDEETSEKSPSTEKEDKSHADKRRLSNAGRQLSTTSASESDQKKVRNKLRKFLLKRPTLQSVKEKGYIRENVFGCLLQNLCDQEKSTVPSFVMKCIRMVEKKGLGVDGIYRVSGNLAVIQKLRFKADHEDLDLEEGHWDIHVITGALKLFFRELQEPLFPYSHFNSFVQGIKIPDYNSRVSYIRDLVKSLPQYNRDTMEALFSHLRRVIEHGDENRMTLQNVAIVFGPTLLRPEMESANITAYMVFQNQIIEFILSEFETSFICDLNT</sequence>
<dbReference type="InterPro" id="IPR050729">
    <property type="entry name" value="Rho-GAP"/>
</dbReference>
<dbReference type="InterPro" id="IPR011993">
    <property type="entry name" value="PH-like_dom_sf"/>
</dbReference>
<dbReference type="PANTHER" id="PTHR23176">
    <property type="entry name" value="RHO/RAC/CDC GTPASE-ACTIVATING PROTEIN"/>
    <property type="match status" value="1"/>
</dbReference>
<dbReference type="GO" id="GO:0007165">
    <property type="term" value="P:signal transduction"/>
    <property type="evidence" value="ECO:0007669"/>
    <property type="project" value="InterPro"/>
</dbReference>
<feature type="domain" description="WW" evidence="7">
    <location>
        <begin position="481"/>
        <end position="514"/>
    </location>
</feature>
<dbReference type="SUPFAM" id="SSF50729">
    <property type="entry name" value="PH domain-like"/>
    <property type="match status" value="1"/>
</dbReference>
<dbReference type="CDD" id="cd00201">
    <property type="entry name" value="WW"/>
    <property type="match status" value="2"/>
</dbReference>
<feature type="domain" description="WW" evidence="7">
    <location>
        <begin position="302"/>
        <end position="331"/>
    </location>
</feature>
<dbReference type="Gene3D" id="1.10.555.10">
    <property type="entry name" value="Rho GTPase activation protein"/>
    <property type="match status" value="1"/>
</dbReference>
<evidence type="ECO:0000259" key="7">
    <source>
        <dbReference type="PROSITE" id="PS50020"/>
    </source>
</evidence>
<feature type="compositionally biased region" description="Basic and acidic residues" evidence="4">
    <location>
        <begin position="695"/>
        <end position="719"/>
    </location>
</feature>
<dbReference type="InterPro" id="IPR001452">
    <property type="entry name" value="SH3_domain"/>
</dbReference>
<evidence type="ECO:0000256" key="2">
    <source>
        <dbReference type="ARBA" id="ARBA00022468"/>
    </source>
</evidence>
<evidence type="ECO:0000313" key="9">
    <source>
        <dbReference type="EMBL" id="KAK3529406.1"/>
    </source>
</evidence>
<dbReference type="Pfam" id="PF00018">
    <property type="entry name" value="SH3_1"/>
    <property type="match status" value="1"/>
</dbReference>
<dbReference type="SUPFAM" id="SSF48350">
    <property type="entry name" value="GTPase activation domain, GAP"/>
    <property type="match status" value="1"/>
</dbReference>
<dbReference type="CDD" id="cd13233">
    <property type="entry name" value="PH_ARHGAP9-like"/>
    <property type="match status" value="1"/>
</dbReference>
<feature type="domain" description="PH" evidence="6">
    <location>
        <begin position="576"/>
        <end position="690"/>
    </location>
</feature>
<dbReference type="SMART" id="SM00324">
    <property type="entry name" value="RhoGAP"/>
    <property type="match status" value="1"/>
</dbReference>
<feature type="region of interest" description="Disordered" evidence="4">
    <location>
        <begin position="695"/>
        <end position="743"/>
    </location>
</feature>
<dbReference type="InterPro" id="IPR008936">
    <property type="entry name" value="Rho_GTPase_activation_prot"/>
</dbReference>
<dbReference type="SMART" id="SM00456">
    <property type="entry name" value="WW"/>
    <property type="match status" value="3"/>
</dbReference>
<keyword evidence="10" id="KW-1185">Reference proteome</keyword>
<dbReference type="Gene3D" id="2.30.29.30">
    <property type="entry name" value="Pleckstrin-homology domain (PH domain)/Phosphotyrosine-binding domain (PTB)"/>
    <property type="match status" value="1"/>
</dbReference>
<dbReference type="InterPro" id="IPR036020">
    <property type="entry name" value="WW_dom_sf"/>
</dbReference>
<dbReference type="PROSITE" id="PS50020">
    <property type="entry name" value="WW_DOMAIN_2"/>
    <property type="match status" value="3"/>
</dbReference>
<dbReference type="PROSITE" id="PS50238">
    <property type="entry name" value="RHOGAP"/>
    <property type="match status" value="1"/>
</dbReference>
<feature type="region of interest" description="Disordered" evidence="4">
    <location>
        <begin position="384"/>
        <end position="433"/>
    </location>
</feature>
<dbReference type="PROSITE" id="PS50003">
    <property type="entry name" value="PH_DOMAIN"/>
    <property type="match status" value="1"/>
</dbReference>
<dbReference type="PANTHER" id="PTHR23176:SF104">
    <property type="entry name" value="RHO GTPASE-ACTIVATING PROTEIN 27"/>
    <property type="match status" value="1"/>
</dbReference>
<dbReference type="InterPro" id="IPR001202">
    <property type="entry name" value="WW_dom"/>
</dbReference>
<dbReference type="PROSITE" id="PS01159">
    <property type="entry name" value="WW_DOMAIN_1"/>
    <property type="match status" value="2"/>
</dbReference>
<dbReference type="Gene3D" id="2.30.30.40">
    <property type="entry name" value="SH3 Domains"/>
    <property type="match status" value="1"/>
</dbReference>
<feature type="domain" description="WW" evidence="7">
    <location>
        <begin position="361"/>
        <end position="395"/>
    </location>
</feature>
<evidence type="ECO:0000259" key="5">
    <source>
        <dbReference type="PROSITE" id="PS50002"/>
    </source>
</evidence>
<protein>
    <recommendedName>
        <fullName evidence="11">Rho GTPase-activating protein 27</fullName>
    </recommendedName>
</protein>
<dbReference type="GO" id="GO:0005096">
    <property type="term" value="F:GTPase activator activity"/>
    <property type="evidence" value="ECO:0007669"/>
    <property type="project" value="UniProtKB-KW"/>
</dbReference>
<name>A0AAE0QRZ3_9TELE</name>
<dbReference type="Gene3D" id="2.20.70.10">
    <property type="match status" value="2"/>
</dbReference>
<dbReference type="AlphaFoldDB" id="A0AAE0QRZ3"/>
<evidence type="ECO:0000259" key="6">
    <source>
        <dbReference type="PROSITE" id="PS50003"/>
    </source>
</evidence>
<dbReference type="CDD" id="cd04403">
    <property type="entry name" value="RhoGAP_ARHGAP27_15_12_9"/>
    <property type="match status" value="1"/>
</dbReference>
<dbReference type="PROSITE" id="PS50002">
    <property type="entry name" value="SH3"/>
    <property type="match status" value="1"/>
</dbReference>
<dbReference type="Pfam" id="PF00620">
    <property type="entry name" value="RhoGAP"/>
    <property type="match status" value="1"/>
</dbReference>
<dbReference type="SUPFAM" id="SSF51045">
    <property type="entry name" value="WW domain"/>
    <property type="match status" value="2"/>
</dbReference>
<feature type="region of interest" description="Disordered" evidence="4">
    <location>
        <begin position="543"/>
        <end position="573"/>
    </location>
</feature>
<dbReference type="SUPFAM" id="SSF50044">
    <property type="entry name" value="SH3-domain"/>
    <property type="match status" value="1"/>
</dbReference>
<keyword evidence="2" id="KW-0343">GTPase activation</keyword>
<dbReference type="InterPro" id="IPR000198">
    <property type="entry name" value="RhoGAP_dom"/>
</dbReference>
<evidence type="ECO:0000259" key="8">
    <source>
        <dbReference type="PROSITE" id="PS50238"/>
    </source>
</evidence>
<evidence type="ECO:0000256" key="1">
    <source>
        <dbReference type="ARBA" id="ARBA00022443"/>
    </source>
</evidence>
<evidence type="ECO:0000313" key="10">
    <source>
        <dbReference type="Proteomes" id="UP001274896"/>
    </source>
</evidence>
<dbReference type="Proteomes" id="UP001274896">
    <property type="component" value="Unassembled WGS sequence"/>
</dbReference>